<dbReference type="SUPFAM" id="SSF53448">
    <property type="entry name" value="Nucleotide-diphospho-sugar transferases"/>
    <property type="match status" value="1"/>
</dbReference>
<dbReference type="Pfam" id="PF00535">
    <property type="entry name" value="Glycos_transf_2"/>
    <property type="match status" value="1"/>
</dbReference>
<dbReference type="EMBL" id="JAUSTY010000003">
    <property type="protein sequence ID" value="MDQ0165085.1"/>
    <property type="molecule type" value="Genomic_DNA"/>
</dbReference>
<accession>A0ABT9VVR6</accession>
<proteinExistence type="predicted"/>
<keyword evidence="1" id="KW-0472">Membrane</keyword>
<keyword evidence="1" id="KW-1133">Transmembrane helix</keyword>
<feature type="transmembrane region" description="Helical" evidence="1">
    <location>
        <begin position="368"/>
        <end position="390"/>
    </location>
</feature>
<evidence type="ECO:0000313" key="3">
    <source>
        <dbReference type="EMBL" id="MDQ0165085.1"/>
    </source>
</evidence>
<dbReference type="RefSeq" id="WP_307391665.1">
    <property type="nucleotide sequence ID" value="NZ_BAAADK010000010.1"/>
</dbReference>
<name>A0ABT9VVR6_9BACI</name>
<dbReference type="CDD" id="cd06423">
    <property type="entry name" value="CESA_like"/>
    <property type="match status" value="1"/>
</dbReference>
<feature type="transmembrane region" description="Helical" evidence="1">
    <location>
        <begin position="338"/>
        <end position="356"/>
    </location>
</feature>
<keyword evidence="1" id="KW-0812">Transmembrane</keyword>
<feature type="transmembrane region" description="Helical" evidence="1">
    <location>
        <begin position="307"/>
        <end position="331"/>
    </location>
</feature>
<comment type="caution">
    <text evidence="3">The sequence shown here is derived from an EMBL/GenBank/DDBJ whole genome shotgun (WGS) entry which is preliminary data.</text>
</comment>
<evidence type="ECO:0000256" key="1">
    <source>
        <dbReference type="SAM" id="Phobius"/>
    </source>
</evidence>
<evidence type="ECO:0000259" key="2">
    <source>
        <dbReference type="Pfam" id="PF00535"/>
    </source>
</evidence>
<sequence>MLLFDVLAVLTLVYWLGIFIDSLIGLRSIKEIQKMPNDRVHHNNPTAANYNGSMSNVGLPFVSVIVAARNEEKDISRTIKQLLAQDYPAFEVIAVNDRSTDGTANRLSELQAWWEEQSINRSSSPTLKQLDITELPDGWIGKNHALYQGVQLAKGEYLLFTDADVRFDPAMLRSAVAAAQGEQVDLLTLSPQMEAKHFVLRLFVHYFLFSFTLFKRLWVANNDKQHKYGVGIGAFNLIKKSVYEEIGTHRSISMRPDDDLQLGMKVKQGGFRQRVHTAKSMLQVEWYPTLKEAIQGLEKNAFAGLHYSYALAFFALFGQLFVFLFPFIAIFIWQDWKLLSYGLTIALIFTLYLLHVRKMSSDSGLNMFLLPVSVLLFCFVFVRAILLTMFKGGIVWRGTFYRLTELRKKNE</sequence>
<feature type="transmembrane region" description="Helical" evidence="1">
    <location>
        <begin position="198"/>
        <end position="218"/>
    </location>
</feature>
<reference evidence="3 4" key="1">
    <citation type="submission" date="2023-07" db="EMBL/GenBank/DDBJ databases">
        <title>Genomic Encyclopedia of Type Strains, Phase IV (KMG-IV): sequencing the most valuable type-strain genomes for metagenomic binning, comparative biology and taxonomic classification.</title>
        <authorList>
            <person name="Goeker M."/>
        </authorList>
    </citation>
    <scope>NUCLEOTIDE SEQUENCE [LARGE SCALE GENOMIC DNA]</scope>
    <source>
        <strain evidence="3 4">DSM 12751</strain>
    </source>
</reference>
<gene>
    <name evidence="3" type="ORF">J2S11_000985</name>
</gene>
<dbReference type="PANTHER" id="PTHR43646">
    <property type="entry name" value="GLYCOSYLTRANSFERASE"/>
    <property type="match status" value="1"/>
</dbReference>
<feature type="transmembrane region" description="Helical" evidence="1">
    <location>
        <begin position="6"/>
        <end position="26"/>
    </location>
</feature>
<dbReference type="InterPro" id="IPR001173">
    <property type="entry name" value="Glyco_trans_2-like"/>
</dbReference>
<dbReference type="InterPro" id="IPR029044">
    <property type="entry name" value="Nucleotide-diphossugar_trans"/>
</dbReference>
<feature type="domain" description="Glycosyltransferase 2-like" evidence="2">
    <location>
        <begin position="63"/>
        <end position="246"/>
    </location>
</feature>
<dbReference type="Gene3D" id="3.90.550.10">
    <property type="entry name" value="Spore Coat Polysaccharide Biosynthesis Protein SpsA, Chain A"/>
    <property type="match status" value="1"/>
</dbReference>
<keyword evidence="4" id="KW-1185">Reference proteome</keyword>
<organism evidence="3 4">
    <name type="scientific">Caldalkalibacillus horti</name>
    <dbReference type="NCBI Taxonomy" id="77523"/>
    <lineage>
        <taxon>Bacteria</taxon>
        <taxon>Bacillati</taxon>
        <taxon>Bacillota</taxon>
        <taxon>Bacilli</taxon>
        <taxon>Bacillales</taxon>
        <taxon>Bacillaceae</taxon>
        <taxon>Caldalkalibacillus</taxon>
    </lineage>
</organism>
<dbReference type="PANTHER" id="PTHR43646:SF3">
    <property type="entry name" value="SLR1566 PROTEIN"/>
    <property type="match status" value="1"/>
</dbReference>
<protein>
    <submittedName>
        <fullName evidence="3">Cellulose synthase/poly-beta-1,6-N-acetylglucosamine synthase-like glycosyltransferase</fullName>
    </submittedName>
</protein>
<dbReference type="Proteomes" id="UP001235840">
    <property type="component" value="Unassembled WGS sequence"/>
</dbReference>
<evidence type="ECO:0000313" key="4">
    <source>
        <dbReference type="Proteomes" id="UP001235840"/>
    </source>
</evidence>